<feature type="transmembrane region" description="Helical" evidence="13">
    <location>
        <begin position="187"/>
        <end position="211"/>
    </location>
</feature>
<evidence type="ECO:0000259" key="14">
    <source>
        <dbReference type="PROSITE" id="PS50109"/>
    </source>
</evidence>
<dbReference type="InterPro" id="IPR003594">
    <property type="entry name" value="HATPase_dom"/>
</dbReference>
<feature type="domain" description="Response regulatory" evidence="15">
    <location>
        <begin position="693"/>
        <end position="809"/>
    </location>
</feature>
<keyword evidence="13" id="KW-0812">Transmembrane</keyword>
<evidence type="ECO:0000256" key="8">
    <source>
        <dbReference type="ARBA" id="ARBA00022840"/>
    </source>
</evidence>
<dbReference type="InterPro" id="IPR036890">
    <property type="entry name" value="HATPase_C_sf"/>
</dbReference>
<evidence type="ECO:0000259" key="16">
    <source>
        <dbReference type="PROSITE" id="PS50885"/>
    </source>
</evidence>
<dbReference type="PRINTS" id="PR00344">
    <property type="entry name" value="BCTRLSENSOR"/>
</dbReference>
<dbReference type="InterPro" id="IPR004358">
    <property type="entry name" value="Sig_transdc_His_kin-like_C"/>
</dbReference>
<keyword evidence="7 18" id="KW-0418">Kinase</keyword>
<feature type="domain" description="Histidine kinase" evidence="14">
    <location>
        <begin position="315"/>
        <end position="542"/>
    </location>
</feature>
<accession>A0A3B0V6G2</accession>
<dbReference type="InterPro" id="IPR043128">
    <property type="entry name" value="Rev_trsase/Diguanyl_cyclase"/>
</dbReference>
<dbReference type="GO" id="GO:0009927">
    <property type="term" value="F:histidine phosphotransfer kinase activity"/>
    <property type="evidence" value="ECO:0007669"/>
    <property type="project" value="TreeGrafter"/>
</dbReference>
<keyword evidence="12" id="KW-0175">Coiled coil</keyword>
<feature type="transmembrane region" description="Helical" evidence="13">
    <location>
        <begin position="12"/>
        <end position="32"/>
    </location>
</feature>
<dbReference type="CDD" id="cd06225">
    <property type="entry name" value="HAMP"/>
    <property type="match status" value="1"/>
</dbReference>
<evidence type="ECO:0000259" key="15">
    <source>
        <dbReference type="PROSITE" id="PS50110"/>
    </source>
</evidence>
<dbReference type="PANTHER" id="PTHR43047:SF63">
    <property type="entry name" value="HISTIDINE KINASE"/>
    <property type="match status" value="1"/>
</dbReference>
<dbReference type="Gene3D" id="1.10.287.130">
    <property type="match status" value="1"/>
</dbReference>
<keyword evidence="5" id="KW-0808">Transferase</keyword>
<dbReference type="SUPFAM" id="SSF158472">
    <property type="entry name" value="HAMP domain-like"/>
    <property type="match status" value="1"/>
</dbReference>
<keyword evidence="11" id="KW-0131">Cell cycle</keyword>
<keyword evidence="13" id="KW-1133">Transmembrane helix</keyword>
<name>A0A3B0V6G2_9ZZZZ</name>
<comment type="subcellular location">
    <subcellularLocation>
        <location evidence="2">Membrane</location>
    </subcellularLocation>
</comment>
<dbReference type="CDD" id="cd16922">
    <property type="entry name" value="HATPase_EvgS-ArcB-TorS-like"/>
    <property type="match status" value="1"/>
</dbReference>
<dbReference type="GO" id="GO:0005524">
    <property type="term" value="F:ATP binding"/>
    <property type="evidence" value="ECO:0007669"/>
    <property type="project" value="UniProtKB-KW"/>
</dbReference>
<proteinExistence type="predicted"/>
<feature type="domain" description="GGDEF" evidence="17">
    <location>
        <begin position="848"/>
        <end position="979"/>
    </location>
</feature>
<dbReference type="PANTHER" id="PTHR43047">
    <property type="entry name" value="TWO-COMPONENT HISTIDINE PROTEIN KINASE"/>
    <property type="match status" value="1"/>
</dbReference>
<keyword evidence="8" id="KW-0067">ATP-binding</keyword>
<dbReference type="PROSITE" id="PS50887">
    <property type="entry name" value="GGDEF"/>
    <property type="match status" value="1"/>
</dbReference>
<dbReference type="InterPro" id="IPR036097">
    <property type="entry name" value="HisK_dim/P_sf"/>
</dbReference>
<dbReference type="InterPro" id="IPR003660">
    <property type="entry name" value="HAMP_dom"/>
</dbReference>
<evidence type="ECO:0000256" key="13">
    <source>
        <dbReference type="SAM" id="Phobius"/>
    </source>
</evidence>
<evidence type="ECO:0000256" key="6">
    <source>
        <dbReference type="ARBA" id="ARBA00022741"/>
    </source>
</evidence>
<dbReference type="Pfam" id="PF00512">
    <property type="entry name" value="HisKA"/>
    <property type="match status" value="1"/>
</dbReference>
<reference evidence="18" key="1">
    <citation type="submission" date="2018-06" db="EMBL/GenBank/DDBJ databases">
        <authorList>
            <person name="Zhirakovskaya E."/>
        </authorList>
    </citation>
    <scope>NUCLEOTIDE SEQUENCE</scope>
</reference>
<dbReference type="PROSITE" id="PS50885">
    <property type="entry name" value="HAMP"/>
    <property type="match status" value="1"/>
</dbReference>
<dbReference type="CDD" id="cd00156">
    <property type="entry name" value="REC"/>
    <property type="match status" value="1"/>
</dbReference>
<evidence type="ECO:0000256" key="1">
    <source>
        <dbReference type="ARBA" id="ARBA00000085"/>
    </source>
</evidence>
<dbReference type="SUPFAM" id="SSF55874">
    <property type="entry name" value="ATPase domain of HSP90 chaperone/DNA topoisomerase II/histidine kinase"/>
    <property type="match status" value="1"/>
</dbReference>
<dbReference type="Pfam" id="PF12729">
    <property type="entry name" value="4HB_MCP_1"/>
    <property type="match status" value="1"/>
</dbReference>
<dbReference type="InterPro" id="IPR003661">
    <property type="entry name" value="HisK_dim/P_dom"/>
</dbReference>
<dbReference type="SMART" id="SM00448">
    <property type="entry name" value="REC"/>
    <property type="match status" value="2"/>
</dbReference>
<sequence length="979" mass="109388">MKISEMKISNKIAAIFMLLIFIMGVGGFWGLYNVSKIAGGTEEIYQKTFKHISTLSDMEKELISLRQEIFLHIIVTDQGSKSFLDSSVRERVQKVNKLMKAYEAFEVKHPSHRPVEGTMTTLQSELNNYWNIQARVLELSSYGRPEEALSLVRGDGNRAFNAAINHLKRLLSEDMSAASKSYQRSEYLASTITLITVLLTIAAIIMSFALWRLFTNSIVKPILIIEDSAKKVAKGDLAQRALVSSGDELGSLAREFNVMANTLQESHMTLERKVSERTDELKHINEELLVSKLDLEAKNEELSRANRMKSQFLANVSHELRTPLNSIIGFSELLQEKSFGALNDKQTQYVKFIHTSGNHLLHLINSILDLSKIEAGRMELFLEKFSLAEIFHEIMGSIKPIAHKRGITLDLKSTVASPVIKVDKAKFKQILYNLLSNAVKFNKDGGRIMIDWDILDEPAGMTMQRYLYITVEDTGMGIKKEDIGKLFKEFEQLDPSVTREHGGTGLGLALTKKLVELHKGFIRVDSEPGKGCKFTVKLPQDSDKVELMHTQVSPEAAALPVDDIAERPLILVAGESEDVNHLIRIYLSGGAYEVETARDGLELVEKARLLRPFAIVCGVSLSKKDGWEVMKELKLYGETREIPVVIVSATDNKELGFALGAVDYIEKPIDKAKLVDTLNRLNFIKNRKRRKLNVLVVDDEPQVLTLIGDILEKEDFIVHKAGGGEEAVRIAIQDEPDLIVLDLMMPDVSGYDVVDRLKEHPVARNIPVVIFTAKDLTEQDKQRLGDNIDKIIRKASFSKEDLIAEIRLLELSFPDRANLIDRTTKLFNKRYFDILLSRELSRSQRYKQACSVMIIDIDDFAVYNQKHGVSNGDDALCEISRLFTCNLRKADCVTRYGGDSFAILLPGITADETIIVAEKVRKIVEMNLFPSVGDGGQLTVSIGAVSLPLQKDVDVVAALEGSLSAAHGAGGNKVVLYEG</sequence>
<dbReference type="NCBIfam" id="TIGR00254">
    <property type="entry name" value="GGDEF"/>
    <property type="match status" value="1"/>
</dbReference>
<dbReference type="SMART" id="SM00388">
    <property type="entry name" value="HisKA"/>
    <property type="match status" value="1"/>
</dbReference>
<keyword evidence="4" id="KW-0597">Phosphoprotein</keyword>
<dbReference type="FunFam" id="1.10.287.130:FF:000038">
    <property type="entry name" value="Sensory transduction histidine kinase"/>
    <property type="match status" value="1"/>
</dbReference>
<dbReference type="Pfam" id="PF00990">
    <property type="entry name" value="GGDEF"/>
    <property type="match status" value="1"/>
</dbReference>
<evidence type="ECO:0000256" key="2">
    <source>
        <dbReference type="ARBA" id="ARBA00004370"/>
    </source>
</evidence>
<evidence type="ECO:0000256" key="4">
    <source>
        <dbReference type="ARBA" id="ARBA00022553"/>
    </source>
</evidence>
<dbReference type="EMBL" id="UOEZ01000084">
    <property type="protein sequence ID" value="VAW39148.1"/>
    <property type="molecule type" value="Genomic_DNA"/>
</dbReference>
<dbReference type="GO" id="GO:0000155">
    <property type="term" value="F:phosphorelay sensor kinase activity"/>
    <property type="evidence" value="ECO:0007669"/>
    <property type="project" value="InterPro"/>
</dbReference>
<dbReference type="InterPro" id="IPR000160">
    <property type="entry name" value="GGDEF_dom"/>
</dbReference>
<evidence type="ECO:0000256" key="7">
    <source>
        <dbReference type="ARBA" id="ARBA00022777"/>
    </source>
</evidence>
<dbReference type="Gene3D" id="6.10.340.10">
    <property type="match status" value="1"/>
</dbReference>
<dbReference type="EC" id="2.7.13.3" evidence="3"/>
<dbReference type="SUPFAM" id="SSF52172">
    <property type="entry name" value="CheY-like"/>
    <property type="match status" value="2"/>
</dbReference>
<evidence type="ECO:0000256" key="11">
    <source>
        <dbReference type="ARBA" id="ARBA00023306"/>
    </source>
</evidence>
<dbReference type="Pfam" id="PF00672">
    <property type="entry name" value="HAMP"/>
    <property type="match status" value="1"/>
</dbReference>
<dbReference type="SMART" id="SM00387">
    <property type="entry name" value="HATPase_c"/>
    <property type="match status" value="1"/>
</dbReference>
<feature type="domain" description="HAMP" evidence="16">
    <location>
        <begin position="216"/>
        <end position="268"/>
    </location>
</feature>
<comment type="catalytic activity">
    <reaction evidence="1">
        <text>ATP + protein L-histidine = ADP + protein N-phospho-L-histidine.</text>
        <dbReference type="EC" id="2.7.13.3"/>
    </reaction>
</comment>
<protein>
    <recommendedName>
        <fullName evidence="3">histidine kinase</fullName>
        <ecNumber evidence="3">2.7.13.3</ecNumber>
    </recommendedName>
</protein>
<keyword evidence="6" id="KW-0547">Nucleotide-binding</keyword>
<evidence type="ECO:0000256" key="3">
    <source>
        <dbReference type="ARBA" id="ARBA00012438"/>
    </source>
</evidence>
<dbReference type="InterPro" id="IPR011006">
    <property type="entry name" value="CheY-like_superfamily"/>
</dbReference>
<evidence type="ECO:0000259" key="17">
    <source>
        <dbReference type="PROSITE" id="PS50887"/>
    </source>
</evidence>
<dbReference type="FunFam" id="3.30.565.10:FF:000010">
    <property type="entry name" value="Sensor histidine kinase RcsC"/>
    <property type="match status" value="1"/>
</dbReference>
<dbReference type="CDD" id="cd00082">
    <property type="entry name" value="HisKA"/>
    <property type="match status" value="1"/>
</dbReference>
<evidence type="ECO:0000256" key="5">
    <source>
        <dbReference type="ARBA" id="ARBA00022679"/>
    </source>
</evidence>
<gene>
    <name evidence="18" type="ORF">MNBD_DELTA02-834</name>
</gene>
<dbReference type="InterPro" id="IPR029787">
    <property type="entry name" value="Nucleotide_cyclase"/>
</dbReference>
<evidence type="ECO:0000256" key="9">
    <source>
        <dbReference type="ARBA" id="ARBA00023012"/>
    </source>
</evidence>
<dbReference type="AlphaFoldDB" id="A0A3B0V6G2"/>
<dbReference type="InterPro" id="IPR005467">
    <property type="entry name" value="His_kinase_dom"/>
</dbReference>
<dbReference type="SUPFAM" id="SSF55073">
    <property type="entry name" value="Nucleotide cyclase"/>
    <property type="match status" value="1"/>
</dbReference>
<dbReference type="Gene3D" id="3.40.50.2300">
    <property type="match status" value="2"/>
</dbReference>
<dbReference type="Gene3D" id="3.30.565.10">
    <property type="entry name" value="Histidine kinase-like ATPase, C-terminal domain"/>
    <property type="match status" value="1"/>
</dbReference>
<feature type="domain" description="Response regulatory" evidence="15">
    <location>
        <begin position="569"/>
        <end position="682"/>
    </location>
</feature>
<dbReference type="PROSITE" id="PS50110">
    <property type="entry name" value="RESPONSE_REGULATORY"/>
    <property type="match status" value="2"/>
</dbReference>
<dbReference type="SMART" id="SM00304">
    <property type="entry name" value="HAMP"/>
    <property type="match status" value="1"/>
</dbReference>
<dbReference type="InterPro" id="IPR024478">
    <property type="entry name" value="HlyB_4HB_MCP"/>
</dbReference>
<dbReference type="GO" id="GO:0005886">
    <property type="term" value="C:plasma membrane"/>
    <property type="evidence" value="ECO:0007669"/>
    <property type="project" value="TreeGrafter"/>
</dbReference>
<dbReference type="SMART" id="SM00267">
    <property type="entry name" value="GGDEF"/>
    <property type="match status" value="1"/>
</dbReference>
<dbReference type="CDD" id="cd01949">
    <property type="entry name" value="GGDEF"/>
    <property type="match status" value="1"/>
</dbReference>
<evidence type="ECO:0000256" key="12">
    <source>
        <dbReference type="SAM" id="Coils"/>
    </source>
</evidence>
<evidence type="ECO:0000256" key="10">
    <source>
        <dbReference type="ARBA" id="ARBA00023136"/>
    </source>
</evidence>
<dbReference type="Pfam" id="PF00072">
    <property type="entry name" value="Response_reg"/>
    <property type="match status" value="2"/>
</dbReference>
<dbReference type="Gene3D" id="3.30.70.270">
    <property type="match status" value="1"/>
</dbReference>
<dbReference type="PROSITE" id="PS50109">
    <property type="entry name" value="HIS_KIN"/>
    <property type="match status" value="1"/>
</dbReference>
<dbReference type="SUPFAM" id="SSF47384">
    <property type="entry name" value="Homodimeric domain of signal transducing histidine kinase"/>
    <property type="match status" value="1"/>
</dbReference>
<organism evidence="18">
    <name type="scientific">hydrothermal vent metagenome</name>
    <dbReference type="NCBI Taxonomy" id="652676"/>
    <lineage>
        <taxon>unclassified sequences</taxon>
        <taxon>metagenomes</taxon>
        <taxon>ecological metagenomes</taxon>
    </lineage>
</organism>
<dbReference type="CDD" id="cd17574">
    <property type="entry name" value="REC_OmpR"/>
    <property type="match status" value="1"/>
</dbReference>
<dbReference type="Pfam" id="PF02518">
    <property type="entry name" value="HATPase_c"/>
    <property type="match status" value="1"/>
</dbReference>
<dbReference type="InterPro" id="IPR001789">
    <property type="entry name" value="Sig_transdc_resp-reg_receiver"/>
</dbReference>
<keyword evidence="10 13" id="KW-0472">Membrane</keyword>
<keyword evidence="9" id="KW-0902">Two-component regulatory system</keyword>
<evidence type="ECO:0000313" key="18">
    <source>
        <dbReference type="EMBL" id="VAW39148.1"/>
    </source>
</evidence>
<feature type="coiled-coil region" evidence="12">
    <location>
        <begin position="285"/>
        <end position="315"/>
    </location>
</feature>